<organism evidence="1 2">
    <name type="scientific">Paramecium sonneborni</name>
    <dbReference type="NCBI Taxonomy" id="65129"/>
    <lineage>
        <taxon>Eukaryota</taxon>
        <taxon>Sar</taxon>
        <taxon>Alveolata</taxon>
        <taxon>Ciliophora</taxon>
        <taxon>Intramacronucleata</taxon>
        <taxon>Oligohymenophorea</taxon>
        <taxon>Peniculida</taxon>
        <taxon>Parameciidae</taxon>
        <taxon>Paramecium</taxon>
    </lineage>
</organism>
<comment type="caution">
    <text evidence="1">The sequence shown here is derived from an EMBL/GenBank/DDBJ whole genome shotgun (WGS) entry which is preliminary data.</text>
</comment>
<evidence type="ECO:0000313" key="2">
    <source>
        <dbReference type="Proteomes" id="UP000692954"/>
    </source>
</evidence>
<gene>
    <name evidence="1" type="ORF">PSON_ATCC_30995.1.T0290155</name>
</gene>
<proteinExistence type="predicted"/>
<keyword evidence="2" id="KW-1185">Reference proteome</keyword>
<dbReference type="AlphaFoldDB" id="A0A8S1LUL0"/>
<sequence length="363" mass="43072">MHILFFTICESCGRDIKITQQNNLMSFTRIGLSENKNNDNTSAISKKDKKEAKANPSMQQFLQKGMTKNKSLYEDSLTINGIEQFENYKKMVKLEQKRESTIDISRILFKGTLRQRFERLQSIKTIQQLTAIPKYQLFCKMFLNLNTILINQTLAFQEIVFLFKQDYQIEFKIQFLQQFISIWSDIFHLVWKQYENDKLSLQIGITSQQFQQDDDKTIIFQQKLLNYIQTKGECIELSPLPNMNNICQDNKLQDQESQTTHKINRDQQQNNNTQLKQIALELQNYFNLRDVSNMYLINVEKYLIKKQFDLSLNNGIIKIINDLTQKYPDWIVLIQGQTQQMIRINRSIDIKQLMLEYECLDCN</sequence>
<dbReference type="Proteomes" id="UP000692954">
    <property type="component" value="Unassembled WGS sequence"/>
</dbReference>
<dbReference type="EMBL" id="CAJJDN010000029">
    <property type="protein sequence ID" value="CAD8072418.1"/>
    <property type="molecule type" value="Genomic_DNA"/>
</dbReference>
<protein>
    <submittedName>
        <fullName evidence="1">Uncharacterized protein</fullName>
    </submittedName>
</protein>
<dbReference type="OrthoDB" id="301611at2759"/>
<name>A0A8S1LUL0_9CILI</name>
<evidence type="ECO:0000313" key="1">
    <source>
        <dbReference type="EMBL" id="CAD8072418.1"/>
    </source>
</evidence>
<accession>A0A8S1LUL0</accession>
<reference evidence="1" key="1">
    <citation type="submission" date="2021-01" db="EMBL/GenBank/DDBJ databases">
        <authorList>
            <consortium name="Genoscope - CEA"/>
            <person name="William W."/>
        </authorList>
    </citation>
    <scope>NUCLEOTIDE SEQUENCE</scope>
</reference>